<keyword evidence="9 10" id="KW-0472">Membrane</keyword>
<evidence type="ECO:0000256" key="10">
    <source>
        <dbReference type="SAM" id="Phobius"/>
    </source>
</evidence>
<dbReference type="EMBL" id="CAESAL010000005">
    <property type="protein sequence ID" value="CAB4332019.1"/>
    <property type="molecule type" value="Genomic_DNA"/>
</dbReference>
<feature type="transmembrane region" description="Helical" evidence="10">
    <location>
        <begin position="375"/>
        <end position="395"/>
    </location>
</feature>
<keyword evidence="5" id="KW-0808">Transferase</keyword>
<dbReference type="PANTHER" id="PTHR12468:SF2">
    <property type="entry name" value="GPI MANNOSYLTRANSFERASE 2"/>
    <property type="match status" value="1"/>
</dbReference>
<evidence type="ECO:0000256" key="6">
    <source>
        <dbReference type="ARBA" id="ARBA00022692"/>
    </source>
</evidence>
<keyword evidence="3" id="KW-0337">GPI-anchor biosynthesis</keyword>
<feature type="transmembrane region" description="Helical" evidence="10">
    <location>
        <begin position="44"/>
        <end position="64"/>
    </location>
</feature>
<dbReference type="Pfam" id="PF04188">
    <property type="entry name" value="Mannosyl_trans2"/>
    <property type="match status" value="1"/>
</dbReference>
<protein>
    <submittedName>
        <fullName evidence="11">Unannotated protein</fullName>
    </submittedName>
</protein>
<organism evidence="11">
    <name type="scientific">freshwater metagenome</name>
    <dbReference type="NCBI Taxonomy" id="449393"/>
    <lineage>
        <taxon>unclassified sequences</taxon>
        <taxon>metagenomes</taxon>
        <taxon>ecological metagenomes</taxon>
    </lineage>
</organism>
<keyword evidence="6 10" id="KW-0812">Transmembrane</keyword>
<keyword evidence="7" id="KW-0256">Endoplasmic reticulum</keyword>
<dbReference type="GO" id="GO:0006506">
    <property type="term" value="P:GPI anchor biosynthetic process"/>
    <property type="evidence" value="ECO:0007669"/>
    <property type="project" value="UniProtKB-UniPathway"/>
</dbReference>
<dbReference type="AlphaFoldDB" id="A0A6J5YVE2"/>
<feature type="transmembrane region" description="Helical" evidence="10">
    <location>
        <begin position="160"/>
        <end position="179"/>
    </location>
</feature>
<evidence type="ECO:0000256" key="7">
    <source>
        <dbReference type="ARBA" id="ARBA00022824"/>
    </source>
</evidence>
<feature type="transmembrane region" description="Helical" evidence="10">
    <location>
        <begin position="135"/>
        <end position="154"/>
    </location>
</feature>
<evidence type="ECO:0000256" key="1">
    <source>
        <dbReference type="ARBA" id="ARBA00004477"/>
    </source>
</evidence>
<feature type="transmembrane region" description="Helical" evidence="10">
    <location>
        <begin position="322"/>
        <end position="343"/>
    </location>
</feature>
<evidence type="ECO:0000256" key="4">
    <source>
        <dbReference type="ARBA" id="ARBA00022676"/>
    </source>
</evidence>
<dbReference type="GO" id="GO:0004376">
    <property type="term" value="F:GPI mannosyltransferase activity"/>
    <property type="evidence" value="ECO:0007669"/>
    <property type="project" value="InterPro"/>
</dbReference>
<dbReference type="GO" id="GO:0000009">
    <property type="term" value="F:alpha-1,6-mannosyltransferase activity"/>
    <property type="evidence" value="ECO:0007669"/>
    <property type="project" value="InterPro"/>
</dbReference>
<feature type="transmembrane region" description="Helical" evidence="10">
    <location>
        <begin position="210"/>
        <end position="235"/>
    </location>
</feature>
<evidence type="ECO:0000256" key="5">
    <source>
        <dbReference type="ARBA" id="ARBA00022679"/>
    </source>
</evidence>
<keyword evidence="4" id="KW-0328">Glycosyltransferase</keyword>
<dbReference type="InterPro" id="IPR007315">
    <property type="entry name" value="PIG-V/Gpi18"/>
</dbReference>
<dbReference type="GO" id="GO:0005789">
    <property type="term" value="C:endoplasmic reticulum membrane"/>
    <property type="evidence" value="ECO:0007669"/>
    <property type="project" value="UniProtKB-SubCell"/>
</dbReference>
<keyword evidence="8 10" id="KW-1133">Transmembrane helix</keyword>
<comment type="subcellular location">
    <subcellularLocation>
        <location evidence="1">Endoplasmic reticulum membrane</location>
        <topology evidence="1">Multi-pass membrane protein</topology>
    </subcellularLocation>
</comment>
<gene>
    <name evidence="11" type="ORF">UFOPK3331_00269</name>
</gene>
<evidence type="ECO:0000256" key="8">
    <source>
        <dbReference type="ARBA" id="ARBA00022989"/>
    </source>
</evidence>
<proteinExistence type="predicted"/>
<feature type="transmembrane region" description="Helical" evidence="10">
    <location>
        <begin position="402"/>
        <end position="423"/>
    </location>
</feature>
<dbReference type="PANTHER" id="PTHR12468">
    <property type="entry name" value="GPI MANNOSYLTRANSFERASE 2"/>
    <property type="match status" value="1"/>
</dbReference>
<evidence type="ECO:0000256" key="3">
    <source>
        <dbReference type="ARBA" id="ARBA00022502"/>
    </source>
</evidence>
<comment type="pathway">
    <text evidence="2">Glycolipid biosynthesis; glycosylphosphatidylinositol-anchor biosynthesis.</text>
</comment>
<name>A0A6J5YVE2_9ZZZZ</name>
<reference evidence="11" key="1">
    <citation type="submission" date="2020-05" db="EMBL/GenBank/DDBJ databases">
        <authorList>
            <person name="Chiriac C."/>
            <person name="Salcher M."/>
            <person name="Ghai R."/>
            <person name="Kavagutti S V."/>
        </authorList>
    </citation>
    <scope>NUCLEOTIDE SEQUENCE</scope>
</reference>
<dbReference type="UniPathway" id="UPA00196"/>
<sequence length="425" mass="47158">MSENSTTTLAPSEPSRRWLVSRLRDRSAIDGPPASEVPTWMDKWWTPLAVFASIGVLVWTAIWFGNNHLAHDPFFPVRHGIGDVWFGGFARWDAEWYRTIAREGYVYFPGVQSSVAFWPTYPVVIRLLSWAFPTIYITGTVVTVFSSAVVVVVLRKWAKLFVSPAVAFTAVALLCVFPFSWYLYGVVYSDALFIATAIGAFYLVERDRYFWAGLVGILATAGRPAGLVVALALVLRVVERRNLASGAVGVRQLFDPRGLTRADAPIFLSWLGVGGWCAFLWVKFGDPLLFVTIEASEGWDQGAGPSTWLKFRLLEELQHHPFAWSTMSHVAHGLVVIGALFLVPRVKHRFGWAYTVYVLGLIALPLMGTKDFFGGGRYLLGAFPCVVVAAELLVARPKLRMVILPLSLMMMLALAVAFGRGSYLS</sequence>
<evidence type="ECO:0000256" key="2">
    <source>
        <dbReference type="ARBA" id="ARBA00004687"/>
    </source>
</evidence>
<evidence type="ECO:0000313" key="11">
    <source>
        <dbReference type="EMBL" id="CAB4332019.1"/>
    </source>
</evidence>
<accession>A0A6J5YVE2</accession>
<feature type="transmembrane region" description="Helical" evidence="10">
    <location>
        <begin position="350"/>
        <end position="369"/>
    </location>
</feature>
<evidence type="ECO:0000256" key="9">
    <source>
        <dbReference type="ARBA" id="ARBA00023136"/>
    </source>
</evidence>
<feature type="transmembrane region" description="Helical" evidence="10">
    <location>
        <begin position="186"/>
        <end position="204"/>
    </location>
</feature>
<dbReference type="GO" id="GO:0031501">
    <property type="term" value="C:mannosyltransferase complex"/>
    <property type="evidence" value="ECO:0007669"/>
    <property type="project" value="TreeGrafter"/>
</dbReference>